<evidence type="ECO:0000259" key="2">
    <source>
        <dbReference type="PROSITE" id="PS51391"/>
    </source>
</evidence>
<dbReference type="Proteomes" id="UP000829685">
    <property type="component" value="Unassembled WGS sequence"/>
</dbReference>
<feature type="domain" description="CID" evidence="2">
    <location>
        <begin position="22"/>
        <end position="180"/>
    </location>
</feature>
<name>A0A9P9WHJ4_9PEZI</name>
<dbReference type="SMART" id="SM00582">
    <property type="entry name" value="RPR"/>
    <property type="match status" value="1"/>
</dbReference>
<feature type="compositionally biased region" description="Pro residues" evidence="1">
    <location>
        <begin position="449"/>
        <end position="458"/>
    </location>
</feature>
<sequence>MASPQLAIAKVSFSAVLLRPDPVSCPRTEIDAFLAQLDATLLRCSPANVQKCKQWILSHVVQSAARVSALGKYLTALSASFNVEVAASRQAREPSSKRKRLHVLYVLNDVLYHTCVRQRTDTLSSQLEPSLPALVRHAAVFANCPKHSKKVSDLVRLWGEKNYFSTSFISKLQDIVLEAPSSDPTGANELPSNGASAGPRSSRDAPFIMPSMHGDATVPWYDLPAGNWLPLIEPNSTRPMNPSMIKPLQFMAGPAEKTLVKAVQHLLEDVDRIYAKDHGLGDDPTEDIDELGQRIIVDEITGDVMAGETYYGWSRNFCKKMKQRRNKANGSEDDRGRSLSRSRSRSLSRSSSRPAFKRRRMSGSQSPPPPALKGDPLSNGSGQQFNLPNPNLPFPPLPQNVPVPFGSAPPRPPNWQGLWPPPPPPPPPMAGGPPNWLPPSLPGGWGASPVPPPPPPPVTQFEDQQRQHQGGQFQQGHGGRGDFRGGRGGWRGNRGGW</sequence>
<comment type="caution">
    <text evidence="3">The sequence shown here is derived from an EMBL/GenBank/DDBJ whole genome shotgun (WGS) entry which is preliminary data.</text>
</comment>
<feature type="compositionally biased region" description="Pro residues" evidence="1">
    <location>
        <begin position="390"/>
        <end position="441"/>
    </location>
</feature>
<evidence type="ECO:0000313" key="3">
    <source>
        <dbReference type="EMBL" id="KAI1864188.1"/>
    </source>
</evidence>
<dbReference type="AlphaFoldDB" id="A0A9P9WHJ4"/>
<feature type="compositionally biased region" description="Gly residues" evidence="1">
    <location>
        <begin position="486"/>
        <end position="497"/>
    </location>
</feature>
<dbReference type="Pfam" id="PF04818">
    <property type="entry name" value="CID"/>
    <property type="match status" value="1"/>
</dbReference>
<feature type="region of interest" description="Disordered" evidence="1">
    <location>
        <begin position="322"/>
        <end position="497"/>
    </location>
</feature>
<organism evidence="3 4">
    <name type="scientific">Neoarthrinium moseri</name>
    <dbReference type="NCBI Taxonomy" id="1658444"/>
    <lineage>
        <taxon>Eukaryota</taxon>
        <taxon>Fungi</taxon>
        <taxon>Dikarya</taxon>
        <taxon>Ascomycota</taxon>
        <taxon>Pezizomycotina</taxon>
        <taxon>Sordariomycetes</taxon>
        <taxon>Xylariomycetidae</taxon>
        <taxon>Amphisphaeriales</taxon>
        <taxon>Apiosporaceae</taxon>
        <taxon>Neoarthrinium</taxon>
    </lineage>
</organism>
<proteinExistence type="predicted"/>
<dbReference type="InterPro" id="IPR008942">
    <property type="entry name" value="ENTH_VHS"/>
</dbReference>
<evidence type="ECO:0000256" key="1">
    <source>
        <dbReference type="SAM" id="MobiDB-lite"/>
    </source>
</evidence>
<accession>A0A9P9WHJ4</accession>
<dbReference type="Gene3D" id="1.25.40.90">
    <property type="match status" value="1"/>
</dbReference>
<dbReference type="GO" id="GO:0048471">
    <property type="term" value="C:perinuclear region of cytoplasm"/>
    <property type="evidence" value="ECO:0007669"/>
    <property type="project" value="TreeGrafter"/>
</dbReference>
<evidence type="ECO:0000313" key="4">
    <source>
        <dbReference type="Proteomes" id="UP000829685"/>
    </source>
</evidence>
<dbReference type="EMBL" id="JAFIMR010000024">
    <property type="protein sequence ID" value="KAI1864188.1"/>
    <property type="molecule type" value="Genomic_DNA"/>
</dbReference>
<feature type="region of interest" description="Disordered" evidence="1">
    <location>
        <begin position="180"/>
        <end position="208"/>
    </location>
</feature>
<keyword evidence="4" id="KW-1185">Reference proteome</keyword>
<gene>
    <name evidence="3" type="ORF">JX265_008559</name>
</gene>
<dbReference type="PROSITE" id="PS51391">
    <property type="entry name" value="CID"/>
    <property type="match status" value="1"/>
</dbReference>
<reference evidence="3" key="1">
    <citation type="submission" date="2021-03" db="EMBL/GenBank/DDBJ databases">
        <title>Revisited historic fungal species revealed as producer of novel bioactive compounds through whole genome sequencing and comparative genomics.</title>
        <authorList>
            <person name="Vignolle G.A."/>
            <person name="Hochenegger N."/>
            <person name="Mach R.L."/>
            <person name="Mach-Aigner A.R."/>
            <person name="Javad Rahimi M."/>
            <person name="Salim K.A."/>
            <person name="Chan C.M."/>
            <person name="Lim L.B.L."/>
            <person name="Cai F."/>
            <person name="Druzhinina I.S."/>
            <person name="U'Ren J.M."/>
            <person name="Derntl C."/>
        </authorList>
    </citation>
    <scope>NUCLEOTIDE SEQUENCE</scope>
    <source>
        <strain evidence="3">TUCIM 5799</strain>
    </source>
</reference>
<protein>
    <recommendedName>
        <fullName evidence="2">CID domain-containing protein</fullName>
    </recommendedName>
</protein>
<dbReference type="PANTHER" id="PTHR12323">
    <property type="entry name" value="SR-RELATED CTD ASSOCIATED FACTOR 6"/>
    <property type="match status" value="1"/>
</dbReference>
<dbReference type="InterPro" id="IPR006569">
    <property type="entry name" value="CID_dom"/>
</dbReference>
<feature type="compositionally biased region" description="Polar residues" evidence="1">
    <location>
        <begin position="182"/>
        <end position="195"/>
    </location>
</feature>
<dbReference type="GO" id="GO:0006874">
    <property type="term" value="P:intracellular calcium ion homeostasis"/>
    <property type="evidence" value="ECO:0007669"/>
    <property type="project" value="TreeGrafter"/>
</dbReference>
<dbReference type="PANTHER" id="PTHR12323:SF0">
    <property type="entry name" value="CALCIUM HOMEOSTASIS ENDOPLASMIC RETICULUM PROTEIN"/>
    <property type="match status" value="1"/>
</dbReference>